<dbReference type="Proteomes" id="UP001172083">
    <property type="component" value="Unassembled WGS sequence"/>
</dbReference>
<evidence type="ECO:0000313" key="5">
    <source>
        <dbReference type="Proteomes" id="UP001172083"/>
    </source>
</evidence>
<gene>
    <name evidence="4" type="ORF">QQ020_06310</name>
</gene>
<feature type="transmembrane region" description="Helical" evidence="2">
    <location>
        <begin position="294"/>
        <end position="310"/>
    </location>
</feature>
<dbReference type="EMBL" id="JAUJEB010000001">
    <property type="protein sequence ID" value="MDN5211652.1"/>
    <property type="molecule type" value="Genomic_DNA"/>
</dbReference>
<evidence type="ECO:0000256" key="1">
    <source>
        <dbReference type="ARBA" id="ARBA00023098"/>
    </source>
</evidence>
<feature type="transmembrane region" description="Helical" evidence="2">
    <location>
        <begin position="21"/>
        <end position="40"/>
    </location>
</feature>
<evidence type="ECO:0000259" key="3">
    <source>
        <dbReference type="Pfam" id="PF01734"/>
    </source>
</evidence>
<dbReference type="Gene3D" id="3.40.1090.10">
    <property type="entry name" value="Cytosolic phospholipase A2 catalytic domain"/>
    <property type="match status" value="1"/>
</dbReference>
<feature type="transmembrane region" description="Helical" evidence="2">
    <location>
        <begin position="240"/>
        <end position="259"/>
    </location>
</feature>
<proteinExistence type="predicted"/>
<dbReference type="Pfam" id="PF01734">
    <property type="entry name" value="Patatin"/>
    <property type="match status" value="1"/>
</dbReference>
<feature type="transmembrane region" description="Helical" evidence="2">
    <location>
        <begin position="134"/>
        <end position="159"/>
    </location>
</feature>
<keyword evidence="2" id="KW-1133">Transmembrane helix</keyword>
<keyword evidence="2" id="KW-0472">Membrane</keyword>
<name>A0ABT8L3P1_9BACT</name>
<feature type="transmembrane region" description="Helical" evidence="2">
    <location>
        <begin position="103"/>
        <end position="122"/>
    </location>
</feature>
<protein>
    <submittedName>
        <fullName evidence="4">Patatin-like phospholipase family protein</fullName>
    </submittedName>
</protein>
<dbReference type="InterPro" id="IPR016035">
    <property type="entry name" value="Acyl_Trfase/lysoPLipase"/>
</dbReference>
<keyword evidence="2" id="KW-0812">Transmembrane</keyword>
<organism evidence="4 5">
    <name type="scientific">Agaribacillus aureus</name>
    <dbReference type="NCBI Taxonomy" id="3051825"/>
    <lineage>
        <taxon>Bacteria</taxon>
        <taxon>Pseudomonadati</taxon>
        <taxon>Bacteroidota</taxon>
        <taxon>Cytophagia</taxon>
        <taxon>Cytophagales</taxon>
        <taxon>Splendidivirgaceae</taxon>
        <taxon>Agaribacillus</taxon>
    </lineage>
</organism>
<feature type="domain" description="PNPLA" evidence="3">
    <location>
        <begin position="377"/>
        <end position="618"/>
    </location>
</feature>
<feature type="transmembrane region" description="Helical" evidence="2">
    <location>
        <begin position="265"/>
        <end position="287"/>
    </location>
</feature>
<dbReference type="SUPFAM" id="SSF52151">
    <property type="entry name" value="FabD/lysophospholipase-like"/>
    <property type="match status" value="1"/>
</dbReference>
<dbReference type="RefSeq" id="WP_346756982.1">
    <property type="nucleotide sequence ID" value="NZ_JAUJEB010000001.1"/>
</dbReference>
<keyword evidence="1" id="KW-0443">Lipid metabolism</keyword>
<evidence type="ECO:0000313" key="4">
    <source>
        <dbReference type="EMBL" id="MDN5211652.1"/>
    </source>
</evidence>
<dbReference type="InterPro" id="IPR002641">
    <property type="entry name" value="PNPLA_dom"/>
</dbReference>
<reference evidence="4" key="1">
    <citation type="submission" date="2023-06" db="EMBL/GenBank/DDBJ databases">
        <title>Genomic of Agaribacillus aureum.</title>
        <authorList>
            <person name="Wang G."/>
        </authorList>
    </citation>
    <scope>NUCLEOTIDE SEQUENCE</scope>
    <source>
        <strain evidence="4">BMA12</strain>
    </source>
</reference>
<evidence type="ECO:0000256" key="2">
    <source>
        <dbReference type="SAM" id="Phobius"/>
    </source>
</evidence>
<sequence>MIDKVIYSFPVQLLINHIRKNHALLFSWVILFFIVTNSFGRLLGIPYLFLDPEYLGQTNFWSFFITGIAIGVFIMAFNTTSYIVDAERFSFLAGLTRPFTKYFVNNSIIPLIFIITYIINIFRFQYFAENKPLGIILLLILGFVSGMVFIISLTFIYFWSTNKDVFKILASNVEKRLKKVKATRAQIMRKYLFEPKNPVRVDSYINFSLRRKFKLRKVTKNILHKYDKNVLFKVFDQNHLNSVILQAFIILAILILGVFRDFGFFQIPAAASTILFLTILIMIAGAITYWLRGWTIFSIIVFIIVLNAIVKTEVLERSYQAYGMDYTTEKAPYTLQEIKKSNTLERVNSDIKATKKILNNWRSKFPENARPKMVFVCSSGGGLRSALWTTTAIQKADSITGGKLMDHTMLMTGASGGLLGLSYFRELALRKKNGEDLSIYDSQYLYNIASDNLNPIIFTLLVNDLFIPFPQFFSYGGKKYLKDRGFAFEQQLNKNTHNILNKSLADYRVPEQLSQIPMLIMSPTIINDGRKMFISPQNISYMNTADVQSQSFNLDRIKGIEFRHFFRNQASGSLRFLSALRMSATFPYITPNISLPSEPPMEIMDSGISDNFGIADAIKFLFVFKSWISENTGGVVILSLRDSDKDRPITESRGFSLFQKFFTPIRSLYVNWDNIQDFNNDNLVEFAQSWFDGSIEKIELQYVNRTITYNGNNKNNKRAIPISQQEYTTERASLSWRLTGKEKKHIIESIESTENQIALAQIKRLLQNDNQ</sequence>
<comment type="caution">
    <text evidence="4">The sequence shown here is derived from an EMBL/GenBank/DDBJ whole genome shotgun (WGS) entry which is preliminary data.</text>
</comment>
<feature type="transmembrane region" description="Helical" evidence="2">
    <location>
        <begin position="60"/>
        <end position="83"/>
    </location>
</feature>
<keyword evidence="5" id="KW-1185">Reference proteome</keyword>
<accession>A0ABT8L3P1</accession>